<organism evidence="1 2">
    <name type="scientific">Pedococcus aerophilus</name>
    <dbReference type="NCBI Taxonomy" id="436356"/>
    <lineage>
        <taxon>Bacteria</taxon>
        <taxon>Bacillati</taxon>
        <taxon>Actinomycetota</taxon>
        <taxon>Actinomycetes</taxon>
        <taxon>Micrococcales</taxon>
        <taxon>Intrasporangiaceae</taxon>
        <taxon>Pedococcus</taxon>
    </lineage>
</organism>
<protein>
    <submittedName>
        <fullName evidence="1">Uncharacterized protein</fullName>
    </submittedName>
</protein>
<dbReference type="SUPFAM" id="SSF55961">
    <property type="entry name" value="Bet v1-like"/>
    <property type="match status" value="1"/>
</dbReference>
<evidence type="ECO:0000313" key="1">
    <source>
        <dbReference type="EMBL" id="GAA2739704.1"/>
    </source>
</evidence>
<dbReference type="InterPro" id="IPR021295">
    <property type="entry name" value="DUF2867"/>
</dbReference>
<proteinExistence type="predicted"/>
<reference evidence="1 2" key="1">
    <citation type="journal article" date="2019" name="Int. J. Syst. Evol. Microbiol.">
        <title>The Global Catalogue of Microorganisms (GCM) 10K type strain sequencing project: providing services to taxonomists for standard genome sequencing and annotation.</title>
        <authorList>
            <consortium name="The Broad Institute Genomics Platform"/>
            <consortium name="The Broad Institute Genome Sequencing Center for Infectious Disease"/>
            <person name="Wu L."/>
            <person name="Ma J."/>
        </authorList>
    </citation>
    <scope>NUCLEOTIDE SEQUENCE [LARGE SCALE GENOMIC DNA]</scope>
    <source>
        <strain evidence="1 2">JCM 16378</strain>
    </source>
</reference>
<dbReference type="EMBL" id="BAAARN010000005">
    <property type="protein sequence ID" value="GAA2739704.1"/>
    <property type="molecule type" value="Genomic_DNA"/>
</dbReference>
<accession>A0ABN3UW45</accession>
<name>A0ABN3UW45_9MICO</name>
<dbReference type="Pfam" id="PF11066">
    <property type="entry name" value="DUF2867"/>
    <property type="match status" value="1"/>
</dbReference>
<gene>
    <name evidence="1" type="ORF">GCM10009867_36840</name>
</gene>
<dbReference type="InterPro" id="IPR023393">
    <property type="entry name" value="START-like_dom_sf"/>
</dbReference>
<comment type="caution">
    <text evidence="1">The sequence shown here is derived from an EMBL/GenBank/DDBJ whole genome shotgun (WGS) entry which is preliminary data.</text>
</comment>
<evidence type="ECO:0000313" key="2">
    <source>
        <dbReference type="Proteomes" id="UP001501326"/>
    </source>
</evidence>
<keyword evidence="2" id="KW-1185">Reference proteome</keyword>
<dbReference type="Gene3D" id="3.30.530.20">
    <property type="match status" value="1"/>
</dbReference>
<dbReference type="Proteomes" id="UP001501326">
    <property type="component" value="Unassembled WGS sequence"/>
</dbReference>
<sequence length="233" mass="25242">MQLLPVVAATAQSRPALDEEHPFTADVEVRTELVGEQPPSRHDLPTEFVTGPVWSTQATAADRAGSPCAAYGGWVDTIIGSTQAAHVHAPPATVWEVVTSVGGDTGWFTPEVVWAARCGVDRLIGGPGRRRQRPDRPLRLGDRVDFWKVTALDAGRRIVLSPDTKLPGSAFLELEVLPEVGPDGAGSRLILRHGFAPDGSVGRLYGEATRFGDVALYAWMHRRLVMTAEHRAR</sequence>